<dbReference type="Pfam" id="PF00035">
    <property type="entry name" value="dsrm"/>
    <property type="match status" value="1"/>
</dbReference>
<dbReference type="HAMAP" id="MF_00104">
    <property type="entry name" value="RNase_III"/>
    <property type="match status" value="1"/>
</dbReference>
<keyword evidence="3 9" id="KW-0698">rRNA processing</keyword>
<feature type="compositionally biased region" description="Low complexity" evidence="10">
    <location>
        <begin position="216"/>
        <end position="230"/>
    </location>
</feature>
<dbReference type="SMART" id="SM00535">
    <property type="entry name" value="RIBOc"/>
    <property type="match status" value="1"/>
</dbReference>
<dbReference type="EMBL" id="MHVS01000004">
    <property type="protein sequence ID" value="OHA96694.1"/>
    <property type="molecule type" value="Genomic_DNA"/>
</dbReference>
<dbReference type="SUPFAM" id="SSF69065">
    <property type="entry name" value="RNase III domain-like"/>
    <property type="match status" value="1"/>
</dbReference>
<dbReference type="PANTHER" id="PTHR11207:SF0">
    <property type="entry name" value="RIBONUCLEASE 3"/>
    <property type="match status" value="1"/>
</dbReference>
<sequence length="230" mass="25419">MDFTKFEETAGVAFKNKALLKQAFTHRSYINENKASGLEHNERLEFLGDAVLELVITDHLFNTMKEASEGEMTSLRSALVNADTCAQVAQALGVNEYLLLSKGEQKDDTGRARAYILANTLEALIGALYVDQGYEAAKDFIMKHITPILEVIVRDGKWIDAKSLFQEKAQEHLGATPAYKTIRESGPDHDKHFTVEVSVGREVMGEGEGKSKQDAEQAAAKNALEAKGWK</sequence>
<proteinExistence type="inferred from homology"/>
<evidence type="ECO:0000259" key="11">
    <source>
        <dbReference type="PROSITE" id="PS50137"/>
    </source>
</evidence>
<dbReference type="GO" id="GO:0019843">
    <property type="term" value="F:rRNA binding"/>
    <property type="evidence" value="ECO:0007669"/>
    <property type="project" value="UniProtKB-KW"/>
</dbReference>
<evidence type="ECO:0000259" key="12">
    <source>
        <dbReference type="PROSITE" id="PS50142"/>
    </source>
</evidence>
<keyword evidence="9" id="KW-0963">Cytoplasm</keyword>
<keyword evidence="9" id="KW-0460">Magnesium</keyword>
<comment type="cofactor">
    <cofactor evidence="9">
        <name>Mg(2+)</name>
        <dbReference type="ChEBI" id="CHEBI:18420"/>
    </cofactor>
</comment>
<keyword evidence="4 9" id="KW-0507">mRNA processing</keyword>
<reference evidence="13 14" key="1">
    <citation type="journal article" date="2016" name="Nat. Commun.">
        <title>Thousands of microbial genomes shed light on interconnected biogeochemical processes in an aquifer system.</title>
        <authorList>
            <person name="Anantharaman K."/>
            <person name="Brown C.T."/>
            <person name="Hug L.A."/>
            <person name="Sharon I."/>
            <person name="Castelle C.J."/>
            <person name="Probst A.J."/>
            <person name="Thomas B.C."/>
            <person name="Singh A."/>
            <person name="Wilkins M.J."/>
            <person name="Karaoz U."/>
            <person name="Brodie E.L."/>
            <person name="Williams K.H."/>
            <person name="Hubbard S.S."/>
            <person name="Banfield J.F."/>
        </authorList>
    </citation>
    <scope>NUCLEOTIDE SEQUENCE [LARGE SCALE GENOMIC DNA]</scope>
</reference>
<feature type="active site" evidence="9">
    <location>
        <position position="122"/>
    </location>
</feature>
<dbReference type="EC" id="3.1.26.3" evidence="9"/>
<dbReference type="PANTHER" id="PTHR11207">
    <property type="entry name" value="RIBONUCLEASE III"/>
    <property type="match status" value="1"/>
</dbReference>
<evidence type="ECO:0000313" key="13">
    <source>
        <dbReference type="EMBL" id="OHA96694.1"/>
    </source>
</evidence>
<accession>A0A1G2THB2</accession>
<dbReference type="GO" id="GO:0004525">
    <property type="term" value="F:ribonuclease III activity"/>
    <property type="evidence" value="ECO:0007669"/>
    <property type="project" value="UniProtKB-UniRule"/>
</dbReference>
<keyword evidence="9" id="KW-0479">Metal-binding</keyword>
<comment type="caution">
    <text evidence="13">The sequence shown here is derived from an EMBL/GenBank/DDBJ whole genome shotgun (WGS) entry which is preliminary data.</text>
</comment>
<comment type="catalytic activity">
    <reaction evidence="1 9">
        <text>Endonucleolytic cleavage to 5'-phosphomonoester.</text>
        <dbReference type="EC" id="3.1.26.3"/>
    </reaction>
</comment>
<protein>
    <recommendedName>
        <fullName evidence="9">Ribonuclease 3</fullName>
        <ecNumber evidence="9">3.1.26.3</ecNumber>
    </recommendedName>
    <alternativeName>
        <fullName evidence="9">Ribonuclease III</fullName>
        <shortName evidence="9">RNase III</shortName>
    </alternativeName>
</protein>
<dbReference type="GO" id="GO:0005737">
    <property type="term" value="C:cytoplasm"/>
    <property type="evidence" value="ECO:0007669"/>
    <property type="project" value="UniProtKB-SubCell"/>
</dbReference>
<keyword evidence="5 9" id="KW-0540">Nuclease</keyword>
<dbReference type="PROSITE" id="PS50137">
    <property type="entry name" value="DS_RBD"/>
    <property type="match status" value="1"/>
</dbReference>
<dbReference type="InterPro" id="IPR000999">
    <property type="entry name" value="RNase_III_dom"/>
</dbReference>
<dbReference type="InterPro" id="IPR036389">
    <property type="entry name" value="RNase_III_sf"/>
</dbReference>
<feature type="active site" evidence="9">
    <location>
        <position position="49"/>
    </location>
</feature>
<evidence type="ECO:0000256" key="3">
    <source>
        <dbReference type="ARBA" id="ARBA00022552"/>
    </source>
</evidence>
<keyword evidence="7 9" id="KW-0378">Hydrolase</keyword>
<dbReference type="InterPro" id="IPR014720">
    <property type="entry name" value="dsRBD_dom"/>
</dbReference>
<organism evidence="13 14">
    <name type="scientific">Candidatus Zambryskibacteria bacterium RIFCSPHIGHO2_02_FULL_43_37</name>
    <dbReference type="NCBI Taxonomy" id="1802749"/>
    <lineage>
        <taxon>Bacteria</taxon>
        <taxon>Candidatus Zambryskiibacteriota</taxon>
    </lineage>
</organism>
<evidence type="ECO:0000256" key="9">
    <source>
        <dbReference type="HAMAP-Rule" id="MF_00104"/>
    </source>
</evidence>
<comment type="similarity">
    <text evidence="2">Belongs to the ribonuclease III family.</text>
</comment>
<keyword evidence="9" id="KW-0819">tRNA processing</keyword>
<dbReference type="FunFam" id="1.10.1520.10:FF:000001">
    <property type="entry name" value="Ribonuclease 3"/>
    <property type="match status" value="1"/>
</dbReference>
<comment type="subunit">
    <text evidence="9">Homodimer.</text>
</comment>
<dbReference type="SUPFAM" id="SSF54768">
    <property type="entry name" value="dsRNA-binding domain-like"/>
    <property type="match status" value="1"/>
</dbReference>
<evidence type="ECO:0000256" key="6">
    <source>
        <dbReference type="ARBA" id="ARBA00022759"/>
    </source>
</evidence>
<dbReference type="Gene3D" id="1.10.1520.10">
    <property type="entry name" value="Ribonuclease III domain"/>
    <property type="match status" value="1"/>
</dbReference>
<feature type="domain" description="DRBM" evidence="11">
    <location>
        <begin position="160"/>
        <end position="225"/>
    </location>
</feature>
<dbReference type="Pfam" id="PF14622">
    <property type="entry name" value="Ribonucleas_3_3"/>
    <property type="match status" value="1"/>
</dbReference>
<feature type="compositionally biased region" description="Basic and acidic residues" evidence="10">
    <location>
        <begin position="204"/>
        <end position="215"/>
    </location>
</feature>
<evidence type="ECO:0000256" key="4">
    <source>
        <dbReference type="ARBA" id="ARBA00022664"/>
    </source>
</evidence>
<dbReference type="GO" id="GO:0010468">
    <property type="term" value="P:regulation of gene expression"/>
    <property type="evidence" value="ECO:0007669"/>
    <property type="project" value="TreeGrafter"/>
</dbReference>
<evidence type="ECO:0000256" key="7">
    <source>
        <dbReference type="ARBA" id="ARBA00022801"/>
    </source>
</evidence>
<dbReference type="InterPro" id="IPR011907">
    <property type="entry name" value="RNase_III"/>
</dbReference>
<dbReference type="GO" id="GO:0008033">
    <property type="term" value="P:tRNA processing"/>
    <property type="evidence" value="ECO:0007669"/>
    <property type="project" value="UniProtKB-KW"/>
</dbReference>
<dbReference type="NCBIfam" id="TIGR02191">
    <property type="entry name" value="RNaseIII"/>
    <property type="match status" value="1"/>
</dbReference>
<dbReference type="Proteomes" id="UP000177279">
    <property type="component" value="Unassembled WGS sequence"/>
</dbReference>
<dbReference type="GO" id="GO:0046872">
    <property type="term" value="F:metal ion binding"/>
    <property type="evidence" value="ECO:0007669"/>
    <property type="project" value="UniProtKB-KW"/>
</dbReference>
<dbReference type="PROSITE" id="PS00517">
    <property type="entry name" value="RNASE_3_1"/>
    <property type="match status" value="1"/>
</dbReference>
<evidence type="ECO:0000256" key="2">
    <source>
        <dbReference type="ARBA" id="ARBA00010183"/>
    </source>
</evidence>
<feature type="binding site" evidence="9">
    <location>
        <position position="45"/>
    </location>
    <ligand>
        <name>Mg(2+)</name>
        <dbReference type="ChEBI" id="CHEBI:18420"/>
    </ligand>
</feature>
<keyword evidence="9" id="KW-0699">rRNA-binding</keyword>
<evidence type="ECO:0000256" key="1">
    <source>
        <dbReference type="ARBA" id="ARBA00000109"/>
    </source>
</evidence>
<keyword evidence="8 9" id="KW-0694">RNA-binding</keyword>
<dbReference type="CDD" id="cd10845">
    <property type="entry name" value="DSRM_RNAse_III_family"/>
    <property type="match status" value="1"/>
</dbReference>
<feature type="domain" description="RNase III" evidence="12">
    <location>
        <begin position="3"/>
        <end position="133"/>
    </location>
</feature>
<keyword evidence="6 9" id="KW-0255">Endonuclease</keyword>
<dbReference type="PROSITE" id="PS50142">
    <property type="entry name" value="RNASE_3_2"/>
    <property type="match status" value="1"/>
</dbReference>
<name>A0A1G2THB2_9BACT</name>
<feature type="binding site" evidence="9">
    <location>
        <position position="119"/>
    </location>
    <ligand>
        <name>Mg(2+)</name>
        <dbReference type="ChEBI" id="CHEBI:18420"/>
    </ligand>
</feature>
<dbReference type="GO" id="GO:0003725">
    <property type="term" value="F:double-stranded RNA binding"/>
    <property type="evidence" value="ECO:0007669"/>
    <property type="project" value="TreeGrafter"/>
</dbReference>
<dbReference type="Gene3D" id="3.30.160.20">
    <property type="match status" value="1"/>
</dbReference>
<dbReference type="GO" id="GO:0006364">
    <property type="term" value="P:rRNA processing"/>
    <property type="evidence" value="ECO:0007669"/>
    <property type="project" value="UniProtKB-UniRule"/>
</dbReference>
<gene>
    <name evidence="9" type="primary">rnc</name>
    <name evidence="13" type="ORF">A3D49_02480</name>
</gene>
<evidence type="ECO:0000256" key="8">
    <source>
        <dbReference type="ARBA" id="ARBA00022884"/>
    </source>
</evidence>
<comment type="function">
    <text evidence="9">Digests double-stranded RNA. Involved in the processing of primary rRNA transcript to yield the immediate precursors to the large and small rRNAs (23S and 16S). Processes some mRNAs, and tRNAs when they are encoded in the rRNA operon. Processes pre-crRNA and tracrRNA of type II CRISPR loci if present in the organism.</text>
</comment>
<evidence type="ECO:0000256" key="5">
    <source>
        <dbReference type="ARBA" id="ARBA00022722"/>
    </source>
</evidence>
<dbReference type="GO" id="GO:0006397">
    <property type="term" value="P:mRNA processing"/>
    <property type="evidence" value="ECO:0007669"/>
    <property type="project" value="UniProtKB-UniRule"/>
</dbReference>
<dbReference type="CDD" id="cd00593">
    <property type="entry name" value="RIBOc"/>
    <property type="match status" value="1"/>
</dbReference>
<dbReference type="SMART" id="SM00358">
    <property type="entry name" value="DSRM"/>
    <property type="match status" value="1"/>
</dbReference>
<comment type="subcellular location">
    <subcellularLocation>
        <location evidence="9">Cytoplasm</location>
    </subcellularLocation>
</comment>
<feature type="binding site" evidence="9">
    <location>
        <position position="122"/>
    </location>
    <ligand>
        <name>Mg(2+)</name>
        <dbReference type="ChEBI" id="CHEBI:18420"/>
    </ligand>
</feature>
<feature type="region of interest" description="Disordered" evidence="10">
    <location>
        <begin position="204"/>
        <end position="230"/>
    </location>
</feature>
<dbReference type="AlphaFoldDB" id="A0A1G2THB2"/>
<evidence type="ECO:0000313" key="14">
    <source>
        <dbReference type="Proteomes" id="UP000177279"/>
    </source>
</evidence>
<evidence type="ECO:0000256" key="10">
    <source>
        <dbReference type="SAM" id="MobiDB-lite"/>
    </source>
</evidence>